<dbReference type="EMBL" id="MHCH01000037">
    <property type="protein sequence ID" value="OGY16907.1"/>
    <property type="molecule type" value="Genomic_DNA"/>
</dbReference>
<name>A0A1G1VNU2_9BACT</name>
<accession>A0A1G1VNU2</accession>
<evidence type="ECO:0000313" key="2">
    <source>
        <dbReference type="EMBL" id="OGY16907.1"/>
    </source>
</evidence>
<organism evidence="2 3">
    <name type="scientific">Candidatus Chisholmbacteria bacterium RIFCSPHIGHO2_01_FULL_48_12</name>
    <dbReference type="NCBI Taxonomy" id="1797589"/>
    <lineage>
        <taxon>Bacteria</taxon>
        <taxon>Candidatus Chisholmiibacteriota</taxon>
    </lineage>
</organism>
<dbReference type="AlphaFoldDB" id="A0A1G1VNU2"/>
<dbReference type="STRING" id="1797589.A2784_03115"/>
<dbReference type="InterPro" id="IPR043998">
    <property type="entry name" value="Put_Metallopep"/>
</dbReference>
<dbReference type="Proteomes" id="UP000177324">
    <property type="component" value="Unassembled WGS sequence"/>
</dbReference>
<proteinExistence type="predicted"/>
<feature type="domain" description="Putative phage metallopeptidase" evidence="1">
    <location>
        <begin position="2"/>
        <end position="99"/>
    </location>
</feature>
<sequence>MDFLPAPDIHKQLRLITKKLDLKHIDPNRLVCFRSHGSTSRARARIWSLPRVWQLGLNLKPHYVIEVISHYFDNLSADDQIRVLVHELMHIPKNFSGALLSHRHGRHYRIDHRTVESLFQKFKSI</sequence>
<protein>
    <recommendedName>
        <fullName evidence="1">Putative phage metallopeptidase domain-containing protein</fullName>
    </recommendedName>
</protein>
<dbReference type="Pfam" id="PF18894">
    <property type="entry name" value="PhageMetallopep"/>
    <property type="match status" value="1"/>
</dbReference>
<reference evidence="2 3" key="1">
    <citation type="journal article" date="2016" name="Nat. Commun.">
        <title>Thousands of microbial genomes shed light on interconnected biogeochemical processes in an aquifer system.</title>
        <authorList>
            <person name="Anantharaman K."/>
            <person name="Brown C.T."/>
            <person name="Hug L.A."/>
            <person name="Sharon I."/>
            <person name="Castelle C.J."/>
            <person name="Probst A.J."/>
            <person name="Thomas B.C."/>
            <person name="Singh A."/>
            <person name="Wilkins M.J."/>
            <person name="Karaoz U."/>
            <person name="Brodie E.L."/>
            <person name="Williams K.H."/>
            <person name="Hubbard S.S."/>
            <person name="Banfield J.F."/>
        </authorList>
    </citation>
    <scope>NUCLEOTIDE SEQUENCE [LARGE SCALE GENOMIC DNA]</scope>
</reference>
<evidence type="ECO:0000259" key="1">
    <source>
        <dbReference type="Pfam" id="PF18894"/>
    </source>
</evidence>
<evidence type="ECO:0000313" key="3">
    <source>
        <dbReference type="Proteomes" id="UP000177324"/>
    </source>
</evidence>
<comment type="caution">
    <text evidence="2">The sequence shown here is derived from an EMBL/GenBank/DDBJ whole genome shotgun (WGS) entry which is preliminary data.</text>
</comment>
<gene>
    <name evidence="2" type="ORF">A2784_03115</name>
</gene>